<reference evidence="8 9" key="1">
    <citation type="submission" date="2019-11" db="EMBL/GenBank/DDBJ databases">
        <authorList>
            <person name="Zhang X.Y."/>
        </authorList>
    </citation>
    <scope>NUCLEOTIDE SEQUENCE [LARGE SCALE GENOMIC DNA]</scope>
    <source>
        <strain evidence="8 9">C176</strain>
    </source>
</reference>
<comment type="caution">
    <text evidence="8">The sequence shown here is derived from an EMBL/GenBank/DDBJ whole genome shotgun (WGS) entry which is preliminary data.</text>
</comment>
<keyword evidence="4 6" id="KW-1133">Transmembrane helix</keyword>
<dbReference type="EMBL" id="WJPP01000003">
    <property type="protein sequence ID" value="MRH78175.1"/>
    <property type="molecule type" value="Genomic_DNA"/>
</dbReference>
<protein>
    <recommendedName>
        <fullName evidence="6">TVP38/TMEM64 family membrane protein</fullName>
    </recommendedName>
</protein>
<feature type="transmembrane region" description="Helical" evidence="6">
    <location>
        <begin position="72"/>
        <end position="97"/>
    </location>
</feature>
<feature type="transmembrane region" description="Helical" evidence="6">
    <location>
        <begin position="153"/>
        <end position="176"/>
    </location>
</feature>
<evidence type="ECO:0000256" key="1">
    <source>
        <dbReference type="ARBA" id="ARBA00004651"/>
    </source>
</evidence>
<dbReference type="GO" id="GO:0005886">
    <property type="term" value="C:plasma membrane"/>
    <property type="evidence" value="ECO:0007669"/>
    <property type="project" value="UniProtKB-SubCell"/>
</dbReference>
<accession>A0A6N7QNT3</accession>
<name>A0A6N7QNT3_9GAMM</name>
<keyword evidence="5 6" id="KW-0472">Membrane</keyword>
<dbReference type="PANTHER" id="PTHR12677:SF59">
    <property type="entry name" value="GOLGI APPARATUS MEMBRANE PROTEIN TVP38-RELATED"/>
    <property type="match status" value="1"/>
</dbReference>
<organism evidence="8 9">
    <name type="scientific">Spiribacter salilacus</name>
    <dbReference type="NCBI Taxonomy" id="2664894"/>
    <lineage>
        <taxon>Bacteria</taxon>
        <taxon>Pseudomonadati</taxon>
        <taxon>Pseudomonadota</taxon>
        <taxon>Gammaproteobacteria</taxon>
        <taxon>Chromatiales</taxon>
        <taxon>Ectothiorhodospiraceae</taxon>
        <taxon>Spiribacter</taxon>
    </lineage>
</organism>
<sequence>MSMLTKRLLVFALVIAVITVGVFYRGQLDQAMLAETIDGLGVWAVIVFIAAYALAAVAFLPGLIFTITGGAVFGPVVGTVYSLIGATLGATLAFLAAKTVLGDWVAAKAGPRVNRLQQGIDREGWRFVALVRLVPLFPFNLLNYALGLTRIRLSVYVVTSFIAMAPGALAYAWVGHAGREALAGQGNWVQPALIALALIALVAFIPRLIQSLRKEKAPL</sequence>
<dbReference type="Pfam" id="PF09335">
    <property type="entry name" value="VTT_dom"/>
    <property type="match status" value="1"/>
</dbReference>
<feature type="transmembrane region" description="Helical" evidence="6">
    <location>
        <begin position="41"/>
        <end position="65"/>
    </location>
</feature>
<feature type="domain" description="VTT" evidence="7">
    <location>
        <begin position="60"/>
        <end position="176"/>
    </location>
</feature>
<keyword evidence="2 6" id="KW-1003">Cell membrane</keyword>
<keyword evidence="9" id="KW-1185">Reference proteome</keyword>
<evidence type="ECO:0000256" key="2">
    <source>
        <dbReference type="ARBA" id="ARBA00022475"/>
    </source>
</evidence>
<comment type="subcellular location">
    <subcellularLocation>
        <location evidence="1 6">Cell membrane</location>
        <topology evidence="1 6">Multi-pass membrane protein</topology>
    </subcellularLocation>
</comment>
<evidence type="ECO:0000313" key="9">
    <source>
        <dbReference type="Proteomes" id="UP000433788"/>
    </source>
</evidence>
<dbReference type="RefSeq" id="WP_153719244.1">
    <property type="nucleotide sequence ID" value="NZ_WJPP01000003.1"/>
</dbReference>
<evidence type="ECO:0000256" key="5">
    <source>
        <dbReference type="ARBA" id="ARBA00023136"/>
    </source>
</evidence>
<evidence type="ECO:0000313" key="8">
    <source>
        <dbReference type="EMBL" id="MRH78175.1"/>
    </source>
</evidence>
<keyword evidence="3 6" id="KW-0812">Transmembrane</keyword>
<dbReference type="PANTHER" id="PTHR12677">
    <property type="entry name" value="GOLGI APPARATUS MEMBRANE PROTEIN TVP38-RELATED"/>
    <property type="match status" value="1"/>
</dbReference>
<dbReference type="Proteomes" id="UP000433788">
    <property type="component" value="Unassembled WGS sequence"/>
</dbReference>
<dbReference type="InterPro" id="IPR032816">
    <property type="entry name" value="VTT_dom"/>
</dbReference>
<feature type="transmembrane region" description="Helical" evidence="6">
    <location>
        <begin position="188"/>
        <end position="209"/>
    </location>
</feature>
<evidence type="ECO:0000256" key="3">
    <source>
        <dbReference type="ARBA" id="ARBA00022692"/>
    </source>
</evidence>
<comment type="similarity">
    <text evidence="6">Belongs to the TVP38/TMEM64 family.</text>
</comment>
<gene>
    <name evidence="8" type="ORF">GH984_05590</name>
</gene>
<dbReference type="AlphaFoldDB" id="A0A6N7QNT3"/>
<dbReference type="InterPro" id="IPR015414">
    <property type="entry name" value="TMEM64"/>
</dbReference>
<feature type="transmembrane region" description="Helical" evidence="6">
    <location>
        <begin position="125"/>
        <end position="146"/>
    </location>
</feature>
<proteinExistence type="inferred from homology"/>
<evidence type="ECO:0000256" key="6">
    <source>
        <dbReference type="RuleBase" id="RU366058"/>
    </source>
</evidence>
<evidence type="ECO:0000256" key="4">
    <source>
        <dbReference type="ARBA" id="ARBA00022989"/>
    </source>
</evidence>
<evidence type="ECO:0000259" key="7">
    <source>
        <dbReference type="Pfam" id="PF09335"/>
    </source>
</evidence>